<evidence type="ECO:0000256" key="5">
    <source>
        <dbReference type="ARBA" id="ARBA00022989"/>
    </source>
</evidence>
<keyword evidence="6 11" id="KW-0472">Membrane</keyword>
<dbReference type="Gene3D" id="3.30.450.20">
    <property type="entry name" value="PAS domain"/>
    <property type="match status" value="1"/>
</dbReference>
<evidence type="ECO:0000256" key="8">
    <source>
        <dbReference type="ARBA" id="ARBA00029447"/>
    </source>
</evidence>
<dbReference type="KEGG" id="cad:Curi_c07450"/>
<dbReference type="AlphaFoldDB" id="K0AVE3"/>
<sequence length="667" mass="72862">MKRIQMKSIKTKLIISFSILIILSSIILGIVSLTSFNSTLIKEAENSLSSLAVEDSKLTSSRLETEKRTLEMLALNEAIYSMDWNRQQQVLQTQLSKTDFIVMAIVQMDGTANYPDGTTSQLGDRDYIQKALNGETAISDVLISKVTNEPVIMIATPIYKDNMVVGALIGRKDGNSLSEIVDDTGYGKKGYGYIVNSKGTIIAHPDRDKVLSQFSPIEEAKKDNSLMSISNIFKKIIKEKNGVSTYNYNGNDLYAGYAEIKGSDWIFVITANQDEVLSAISMLQNKIIIVVSIVLLISILISYMIGNSIVKPIIEMVRHSEKIAKLDISSDIDKKYLDKKDEIGVLSRALQSIAYGVREIVGDISNSSEQLAASSEELTATSQQSANAAEEVSITVGEIARGAYDQARSTEIGSTKANVLGEMIEKNQNHLNELNSATEKVGQVLIEGLKEIEYLSKKTEESNRASKEIHDVILKTNESSTRIGQASNLISSIADQTNLLALNAAIEAARAGDAGKGFSVVAEEIRKLAEQSSVSTKDIDDMVKDLQKNSKDAVNTIIEMDKVIEEQTYSVNNNKNNYIAIKEATSNASDAVGQLNVSGEEMNKMKNEILDILQNLSSIAEENSAANQQVTASMEEQSASIEELANSNEALASLAQDLQSIVNKFNI</sequence>
<evidence type="ECO:0000256" key="9">
    <source>
        <dbReference type="PROSITE-ProRule" id="PRU00284"/>
    </source>
</evidence>
<dbReference type="InterPro" id="IPR033479">
    <property type="entry name" value="dCache_1"/>
</dbReference>
<dbReference type="STRING" id="1128398.Curi_c07450"/>
<evidence type="ECO:0000313" key="15">
    <source>
        <dbReference type="Proteomes" id="UP000006094"/>
    </source>
</evidence>
<keyword evidence="7 9" id="KW-0807">Transducer</keyword>
<evidence type="ECO:0000256" key="11">
    <source>
        <dbReference type="SAM" id="Phobius"/>
    </source>
</evidence>
<evidence type="ECO:0000256" key="10">
    <source>
        <dbReference type="SAM" id="Coils"/>
    </source>
</evidence>
<feature type="coiled-coil region" evidence="10">
    <location>
        <begin position="602"/>
        <end position="664"/>
    </location>
</feature>
<evidence type="ECO:0000256" key="3">
    <source>
        <dbReference type="ARBA" id="ARBA00022500"/>
    </source>
</evidence>
<dbReference type="GO" id="GO:0007165">
    <property type="term" value="P:signal transduction"/>
    <property type="evidence" value="ECO:0007669"/>
    <property type="project" value="UniProtKB-KW"/>
</dbReference>
<evidence type="ECO:0000313" key="14">
    <source>
        <dbReference type="EMBL" id="AFS77818.1"/>
    </source>
</evidence>
<evidence type="ECO:0000256" key="4">
    <source>
        <dbReference type="ARBA" id="ARBA00022692"/>
    </source>
</evidence>
<keyword evidence="4 11" id="KW-0812">Transmembrane</keyword>
<reference evidence="14 15" key="1">
    <citation type="journal article" date="2012" name="PLoS ONE">
        <title>The purine-utilizing bacterium Clostridium acidurici 9a: a genome-guided metabolic reconsideration.</title>
        <authorList>
            <person name="Hartwich K."/>
            <person name="Poehlein A."/>
            <person name="Daniel R."/>
        </authorList>
    </citation>
    <scope>NUCLEOTIDE SEQUENCE [LARGE SCALE GENOMIC DNA]</scope>
    <source>
        <strain evidence="15">ATCC 7906 / DSM 604 / BCRC 14475 / CIP 104303 / KCTC 5404 / NCIMB 10678 / 9a</strain>
    </source>
</reference>
<dbReference type="GO" id="GO:0006935">
    <property type="term" value="P:chemotaxis"/>
    <property type="evidence" value="ECO:0007669"/>
    <property type="project" value="UniProtKB-KW"/>
</dbReference>
<dbReference type="SMART" id="SM00304">
    <property type="entry name" value="HAMP"/>
    <property type="match status" value="1"/>
</dbReference>
<name>K0AVE3_GOTA9</name>
<feature type="domain" description="HAMP" evidence="13">
    <location>
        <begin position="307"/>
        <end position="362"/>
    </location>
</feature>
<feature type="transmembrane region" description="Helical" evidence="11">
    <location>
        <begin position="12"/>
        <end position="33"/>
    </location>
</feature>
<dbReference type="EMBL" id="CP003326">
    <property type="protein sequence ID" value="AFS77818.1"/>
    <property type="molecule type" value="Genomic_DNA"/>
</dbReference>
<evidence type="ECO:0000259" key="12">
    <source>
        <dbReference type="PROSITE" id="PS50111"/>
    </source>
</evidence>
<dbReference type="SUPFAM" id="SSF58104">
    <property type="entry name" value="Methyl-accepting chemotaxis protein (MCP) signaling domain"/>
    <property type="match status" value="1"/>
</dbReference>
<dbReference type="CDD" id="cd12912">
    <property type="entry name" value="PDC2_MCP_like"/>
    <property type="match status" value="1"/>
</dbReference>
<dbReference type="PATRIC" id="fig|1128398.3.peg.792"/>
<dbReference type="CDD" id="cd06225">
    <property type="entry name" value="HAMP"/>
    <property type="match status" value="1"/>
</dbReference>
<keyword evidence="2" id="KW-1003">Cell membrane</keyword>
<evidence type="ECO:0000259" key="13">
    <source>
        <dbReference type="PROSITE" id="PS50885"/>
    </source>
</evidence>
<comment type="similarity">
    <text evidence="8">Belongs to the methyl-accepting chemotaxis (MCP) protein family.</text>
</comment>
<dbReference type="InterPro" id="IPR004089">
    <property type="entry name" value="MCPsignal_dom"/>
</dbReference>
<proteinExistence type="inferred from homology"/>
<evidence type="ECO:0000256" key="7">
    <source>
        <dbReference type="ARBA" id="ARBA00023224"/>
    </source>
</evidence>
<protein>
    <submittedName>
        <fullName evidence="14">Methyl-accepting chemotaxis sensory transducer</fullName>
    </submittedName>
</protein>
<evidence type="ECO:0000256" key="1">
    <source>
        <dbReference type="ARBA" id="ARBA00004651"/>
    </source>
</evidence>
<dbReference type="Gene3D" id="1.10.287.950">
    <property type="entry name" value="Methyl-accepting chemotaxis protein"/>
    <property type="match status" value="1"/>
</dbReference>
<organism evidence="14 15">
    <name type="scientific">Gottschalkia acidurici (strain ATCC 7906 / DSM 604 / BCRC 14475 / CIP 104303 / KCTC 5404 / NCIMB 10678 / 9a)</name>
    <name type="common">Clostridium acidurici</name>
    <dbReference type="NCBI Taxonomy" id="1128398"/>
    <lineage>
        <taxon>Bacteria</taxon>
        <taxon>Bacillati</taxon>
        <taxon>Bacillota</taxon>
        <taxon>Tissierellia</taxon>
        <taxon>Tissierellales</taxon>
        <taxon>Gottschalkiaceae</taxon>
        <taxon>Gottschalkia</taxon>
    </lineage>
</organism>
<dbReference type="RefSeq" id="WP_014966955.1">
    <property type="nucleotide sequence ID" value="NC_018664.1"/>
</dbReference>
<dbReference type="InterPro" id="IPR029151">
    <property type="entry name" value="Sensor-like_sf"/>
</dbReference>
<keyword evidence="15" id="KW-1185">Reference proteome</keyword>
<keyword evidence="10" id="KW-0175">Coiled coil</keyword>
<dbReference type="PANTHER" id="PTHR32089:SF112">
    <property type="entry name" value="LYSOZYME-LIKE PROTEIN-RELATED"/>
    <property type="match status" value="1"/>
</dbReference>
<dbReference type="GO" id="GO:0005886">
    <property type="term" value="C:plasma membrane"/>
    <property type="evidence" value="ECO:0007669"/>
    <property type="project" value="UniProtKB-SubCell"/>
</dbReference>
<feature type="domain" description="Methyl-accepting transducer" evidence="12">
    <location>
        <begin position="381"/>
        <end position="638"/>
    </location>
</feature>
<dbReference type="PANTHER" id="PTHR32089">
    <property type="entry name" value="METHYL-ACCEPTING CHEMOTAXIS PROTEIN MCPB"/>
    <property type="match status" value="1"/>
</dbReference>
<dbReference type="PROSITE" id="PS50885">
    <property type="entry name" value="HAMP"/>
    <property type="match status" value="1"/>
</dbReference>
<dbReference type="CDD" id="cd12914">
    <property type="entry name" value="PDC1_DGC_like"/>
    <property type="match status" value="1"/>
</dbReference>
<dbReference type="InterPro" id="IPR003660">
    <property type="entry name" value="HAMP_dom"/>
</dbReference>
<feature type="transmembrane region" description="Helical" evidence="11">
    <location>
        <begin position="287"/>
        <end position="306"/>
    </location>
</feature>
<accession>K0AVE3</accession>
<dbReference type="PROSITE" id="PS50111">
    <property type="entry name" value="CHEMOTAXIS_TRANSDUC_2"/>
    <property type="match status" value="1"/>
</dbReference>
<dbReference type="Pfam" id="PF00015">
    <property type="entry name" value="MCPsignal"/>
    <property type="match status" value="1"/>
</dbReference>
<evidence type="ECO:0000256" key="6">
    <source>
        <dbReference type="ARBA" id="ARBA00023136"/>
    </source>
</evidence>
<dbReference type="eggNOG" id="COG0840">
    <property type="taxonomic scope" value="Bacteria"/>
</dbReference>
<dbReference type="Proteomes" id="UP000006094">
    <property type="component" value="Chromosome"/>
</dbReference>
<keyword evidence="3" id="KW-0145">Chemotaxis</keyword>
<keyword evidence="5 11" id="KW-1133">Transmembrane helix</keyword>
<dbReference type="SUPFAM" id="SSF103190">
    <property type="entry name" value="Sensory domain-like"/>
    <property type="match status" value="1"/>
</dbReference>
<dbReference type="Pfam" id="PF02743">
    <property type="entry name" value="dCache_1"/>
    <property type="match status" value="1"/>
</dbReference>
<gene>
    <name evidence="14" type="ordered locus">Curi_c07450</name>
</gene>
<comment type="subcellular location">
    <subcellularLocation>
        <location evidence="1">Cell membrane</location>
        <topology evidence="1">Multi-pass membrane protein</topology>
    </subcellularLocation>
</comment>
<dbReference type="HOGENOM" id="CLU_000445_107_19_9"/>
<dbReference type="SMART" id="SM00283">
    <property type="entry name" value="MA"/>
    <property type="match status" value="1"/>
</dbReference>
<evidence type="ECO:0000256" key="2">
    <source>
        <dbReference type="ARBA" id="ARBA00022475"/>
    </source>
</evidence>